<evidence type="ECO:0000313" key="2">
    <source>
        <dbReference type="Proteomes" id="UP000799755"/>
    </source>
</evidence>
<sequence length="243" mass="25601">MAVLPFSAFLISLLLLPLATYSSLPPTCYGFDGKPDIYPRQCTNSSMCCYLNRTDSYPDDECIQGLCLSHAGDMAGQYFVVACTDLDRKGGVCSAVWNECGNDGHGYTQATRCADNSWCCNNANITCCDGNLGFLLNEAGTKIVSRPRVASTAALSPALSATFTPRTDSSLSPTAPMSLTTRSDSPTPPPPSATASEAINRSLGLTTSDKIKIGLAVPGAVAGVAALGYTIYKWRTKVVAQKA</sequence>
<gene>
    <name evidence="1" type="ORF">BDR25DRAFT_347553</name>
</gene>
<keyword evidence="2" id="KW-1185">Reference proteome</keyword>
<comment type="caution">
    <text evidence="1">The sequence shown here is derived from an EMBL/GenBank/DDBJ whole genome shotgun (WGS) entry which is preliminary data.</text>
</comment>
<protein>
    <submittedName>
        <fullName evidence="1">Uncharacterized protein</fullName>
    </submittedName>
</protein>
<organism evidence="1 2">
    <name type="scientific">Lindgomyces ingoldianus</name>
    <dbReference type="NCBI Taxonomy" id="673940"/>
    <lineage>
        <taxon>Eukaryota</taxon>
        <taxon>Fungi</taxon>
        <taxon>Dikarya</taxon>
        <taxon>Ascomycota</taxon>
        <taxon>Pezizomycotina</taxon>
        <taxon>Dothideomycetes</taxon>
        <taxon>Pleosporomycetidae</taxon>
        <taxon>Pleosporales</taxon>
        <taxon>Lindgomycetaceae</taxon>
        <taxon>Lindgomyces</taxon>
    </lineage>
</organism>
<dbReference type="Proteomes" id="UP000799755">
    <property type="component" value="Unassembled WGS sequence"/>
</dbReference>
<evidence type="ECO:0000313" key="1">
    <source>
        <dbReference type="EMBL" id="KAF2462895.1"/>
    </source>
</evidence>
<proteinExistence type="predicted"/>
<dbReference type="EMBL" id="MU003559">
    <property type="protein sequence ID" value="KAF2462895.1"/>
    <property type="molecule type" value="Genomic_DNA"/>
</dbReference>
<reference evidence="1" key="1">
    <citation type="journal article" date="2020" name="Stud. Mycol.">
        <title>101 Dothideomycetes genomes: a test case for predicting lifestyles and emergence of pathogens.</title>
        <authorList>
            <person name="Haridas S."/>
            <person name="Albert R."/>
            <person name="Binder M."/>
            <person name="Bloem J."/>
            <person name="Labutti K."/>
            <person name="Salamov A."/>
            <person name="Andreopoulos B."/>
            <person name="Baker S."/>
            <person name="Barry K."/>
            <person name="Bills G."/>
            <person name="Bluhm B."/>
            <person name="Cannon C."/>
            <person name="Castanera R."/>
            <person name="Culley D."/>
            <person name="Daum C."/>
            <person name="Ezra D."/>
            <person name="Gonzalez J."/>
            <person name="Henrissat B."/>
            <person name="Kuo A."/>
            <person name="Liang C."/>
            <person name="Lipzen A."/>
            <person name="Lutzoni F."/>
            <person name="Magnuson J."/>
            <person name="Mondo S."/>
            <person name="Nolan M."/>
            <person name="Ohm R."/>
            <person name="Pangilinan J."/>
            <person name="Park H.-J."/>
            <person name="Ramirez L."/>
            <person name="Alfaro M."/>
            <person name="Sun H."/>
            <person name="Tritt A."/>
            <person name="Yoshinaga Y."/>
            <person name="Zwiers L.-H."/>
            <person name="Turgeon B."/>
            <person name="Goodwin S."/>
            <person name="Spatafora J."/>
            <person name="Crous P."/>
            <person name="Grigoriev I."/>
        </authorList>
    </citation>
    <scope>NUCLEOTIDE SEQUENCE</scope>
    <source>
        <strain evidence="1">ATCC 200398</strain>
    </source>
</reference>
<name>A0ACB6Q8N2_9PLEO</name>
<accession>A0ACB6Q8N2</accession>